<dbReference type="GO" id="GO:0006793">
    <property type="term" value="P:phosphorus metabolic process"/>
    <property type="evidence" value="ECO:0007669"/>
    <property type="project" value="UniProtKB-ARBA"/>
</dbReference>
<dbReference type="EMBL" id="JACYFT010000002">
    <property type="protein sequence ID" value="MBD8051101.1"/>
    <property type="molecule type" value="Genomic_DNA"/>
</dbReference>
<keyword evidence="6" id="KW-0443">Lipid metabolism</keyword>
<comment type="caution">
    <text evidence="8">The sequence shown here is derived from an EMBL/GenBank/DDBJ whole genome shotgun (WGS) entry which is preliminary data.</text>
</comment>
<dbReference type="SUPFAM" id="SSF56024">
    <property type="entry name" value="Phospholipase D/nuclease"/>
    <property type="match status" value="1"/>
</dbReference>
<dbReference type="AlphaFoldDB" id="A0A927FI23"/>
<dbReference type="PROSITE" id="PS50035">
    <property type="entry name" value="PLD"/>
    <property type="match status" value="1"/>
</dbReference>
<gene>
    <name evidence="8" type="ORF">IC609_11125</name>
</gene>
<keyword evidence="4" id="KW-0378">Hydrolase</keyword>
<dbReference type="GO" id="GO:0016891">
    <property type="term" value="F:RNA endonuclease activity producing 5'-phosphomonoesters, hydrolytic mechanism"/>
    <property type="evidence" value="ECO:0007669"/>
    <property type="project" value="TreeGrafter"/>
</dbReference>
<evidence type="ECO:0000256" key="2">
    <source>
        <dbReference type="ARBA" id="ARBA00008664"/>
    </source>
</evidence>
<dbReference type="InterPro" id="IPR025202">
    <property type="entry name" value="PLD-like_dom"/>
</dbReference>
<dbReference type="Gene3D" id="3.30.870.10">
    <property type="entry name" value="Endonuclease Chain A"/>
    <property type="match status" value="1"/>
</dbReference>
<sequence>MFTRLAYCRSAGFHRALRISALTVTFLLQSNPVFSGPVLLHGLSSGQIVDAVGRLEVAFSPNEGSEALVIRVIDSARKELRVMAYSFTSAPVTQALIAASKRGVDIKVVVDEKNNLSQDAPKARAALSGLLSAGIDVRTINAYPIHHDKVIVVDRKTVQLGSFNYSAAAANRNSENVLVNWENPQLAQVYLRHFTRNYAQSVAYRIRY</sequence>
<evidence type="ECO:0000256" key="1">
    <source>
        <dbReference type="ARBA" id="ARBA00000798"/>
    </source>
</evidence>
<dbReference type="GO" id="GO:0016042">
    <property type="term" value="P:lipid catabolic process"/>
    <property type="evidence" value="ECO:0007669"/>
    <property type="project" value="UniProtKB-KW"/>
</dbReference>
<evidence type="ECO:0000313" key="8">
    <source>
        <dbReference type="EMBL" id="MBD8051101.1"/>
    </source>
</evidence>
<comment type="catalytic activity">
    <reaction evidence="1">
        <text>a 1,2-diacyl-sn-glycero-3-phosphocholine + H2O = a 1,2-diacyl-sn-glycero-3-phosphate + choline + H(+)</text>
        <dbReference type="Rhea" id="RHEA:14445"/>
        <dbReference type="ChEBI" id="CHEBI:15354"/>
        <dbReference type="ChEBI" id="CHEBI:15377"/>
        <dbReference type="ChEBI" id="CHEBI:15378"/>
        <dbReference type="ChEBI" id="CHEBI:57643"/>
        <dbReference type="ChEBI" id="CHEBI:58608"/>
        <dbReference type="EC" id="3.1.4.4"/>
    </reaction>
</comment>
<dbReference type="CDD" id="cd09170">
    <property type="entry name" value="PLDc_Nuc"/>
    <property type="match status" value="1"/>
</dbReference>
<dbReference type="Proteomes" id="UP000647424">
    <property type="component" value="Unassembled WGS sequence"/>
</dbReference>
<dbReference type="InterPro" id="IPR051406">
    <property type="entry name" value="PLD_domain"/>
</dbReference>
<keyword evidence="9" id="KW-1185">Reference proteome</keyword>
<comment type="similarity">
    <text evidence="2">Belongs to the phospholipase D family.</text>
</comment>
<dbReference type="PANTHER" id="PTHR43856:SF1">
    <property type="entry name" value="MITOCHONDRIAL CARDIOLIPIN HYDROLASE"/>
    <property type="match status" value="1"/>
</dbReference>
<dbReference type="EC" id="3.1.4.4" evidence="3"/>
<name>A0A927FI23_9BURK</name>
<evidence type="ECO:0000256" key="6">
    <source>
        <dbReference type="ARBA" id="ARBA00023098"/>
    </source>
</evidence>
<dbReference type="PANTHER" id="PTHR43856">
    <property type="entry name" value="CARDIOLIPIN HYDROLASE"/>
    <property type="match status" value="1"/>
</dbReference>
<feature type="domain" description="PLD phosphodiesterase" evidence="7">
    <location>
        <begin position="142"/>
        <end position="169"/>
    </location>
</feature>
<evidence type="ECO:0000256" key="4">
    <source>
        <dbReference type="ARBA" id="ARBA00022801"/>
    </source>
</evidence>
<dbReference type="RefSeq" id="WP_191819559.1">
    <property type="nucleotide sequence ID" value="NZ_JACYFT010000002.1"/>
</dbReference>
<reference evidence="8" key="1">
    <citation type="submission" date="2020-09" db="EMBL/GenBank/DDBJ databases">
        <title>Genome seq and assembly of Limnohabitants sp.</title>
        <authorList>
            <person name="Chhetri G."/>
        </authorList>
    </citation>
    <scope>NUCLEOTIDE SEQUENCE</scope>
    <source>
        <strain evidence="8">JUR4</strain>
    </source>
</reference>
<protein>
    <recommendedName>
        <fullName evidence="3">phospholipase D</fullName>
        <ecNumber evidence="3">3.1.4.4</ecNumber>
    </recommendedName>
</protein>
<dbReference type="InterPro" id="IPR001736">
    <property type="entry name" value="PLipase_D/transphosphatidylase"/>
</dbReference>
<accession>A0A927FI23</accession>
<dbReference type="Pfam" id="PF13091">
    <property type="entry name" value="PLDc_2"/>
    <property type="match status" value="1"/>
</dbReference>
<organism evidence="8 9">
    <name type="scientific">Limnohabitans radicicola</name>
    <dbReference type="NCBI Taxonomy" id="2771427"/>
    <lineage>
        <taxon>Bacteria</taxon>
        <taxon>Pseudomonadati</taxon>
        <taxon>Pseudomonadota</taxon>
        <taxon>Betaproteobacteria</taxon>
        <taxon>Burkholderiales</taxon>
        <taxon>Comamonadaceae</taxon>
        <taxon>Limnohabitans</taxon>
    </lineage>
</organism>
<evidence type="ECO:0000256" key="5">
    <source>
        <dbReference type="ARBA" id="ARBA00022963"/>
    </source>
</evidence>
<evidence type="ECO:0000313" key="9">
    <source>
        <dbReference type="Proteomes" id="UP000647424"/>
    </source>
</evidence>
<dbReference type="GO" id="GO:0004630">
    <property type="term" value="F:phospholipase D activity"/>
    <property type="evidence" value="ECO:0007669"/>
    <property type="project" value="UniProtKB-EC"/>
</dbReference>
<proteinExistence type="inferred from homology"/>
<evidence type="ECO:0000256" key="3">
    <source>
        <dbReference type="ARBA" id="ARBA00012027"/>
    </source>
</evidence>
<keyword evidence="5" id="KW-0442">Lipid degradation</keyword>
<evidence type="ECO:0000259" key="7">
    <source>
        <dbReference type="PROSITE" id="PS50035"/>
    </source>
</evidence>